<proteinExistence type="predicted"/>
<protein>
    <submittedName>
        <fullName evidence="1">Uncharacterized protein</fullName>
    </submittedName>
</protein>
<keyword evidence="2" id="KW-1185">Reference proteome</keyword>
<dbReference type="AlphaFoldDB" id="A0AAV4LHN4"/>
<reference evidence="1" key="1">
    <citation type="journal article" date="2023" name="Int. J. Syst. Evol. Microbiol.">
        <title>Collibacillus ludicampi gen. nov., sp. nov., a new soil bacterium of the family Alicyclobacillaceae.</title>
        <authorList>
            <person name="Jojima T."/>
            <person name="Ioku Y."/>
            <person name="Fukuta Y."/>
            <person name="Shirasaka N."/>
            <person name="Matsumura Y."/>
            <person name="Mori M."/>
        </authorList>
    </citation>
    <scope>NUCLEOTIDE SEQUENCE</scope>
    <source>
        <strain evidence="1">TP075</strain>
    </source>
</reference>
<gene>
    <name evidence="1" type="ORF">DNHGIG_24810</name>
</gene>
<evidence type="ECO:0000313" key="2">
    <source>
        <dbReference type="Proteomes" id="UP001057291"/>
    </source>
</evidence>
<dbReference type="EMBL" id="BOQE01000001">
    <property type="protein sequence ID" value="GIM46932.1"/>
    <property type="molecule type" value="Genomic_DNA"/>
</dbReference>
<dbReference type="Proteomes" id="UP001057291">
    <property type="component" value="Unassembled WGS sequence"/>
</dbReference>
<sequence>MTCDRYTMKSRSIMCLLRILRVRFRGVNLHRRERLVFIHDYKYAQIMTSKLHVILAIIKEMRRKITHIRTRET</sequence>
<name>A0AAV4LHN4_9BACL</name>
<organism evidence="1 2">
    <name type="scientific">Collibacillus ludicampi</name>
    <dbReference type="NCBI Taxonomy" id="2771369"/>
    <lineage>
        <taxon>Bacteria</taxon>
        <taxon>Bacillati</taxon>
        <taxon>Bacillota</taxon>
        <taxon>Bacilli</taxon>
        <taxon>Bacillales</taxon>
        <taxon>Alicyclobacillaceae</taxon>
        <taxon>Collibacillus</taxon>
    </lineage>
</organism>
<evidence type="ECO:0000313" key="1">
    <source>
        <dbReference type="EMBL" id="GIM46932.1"/>
    </source>
</evidence>
<accession>A0AAV4LHN4</accession>
<comment type="caution">
    <text evidence="1">The sequence shown here is derived from an EMBL/GenBank/DDBJ whole genome shotgun (WGS) entry which is preliminary data.</text>
</comment>